<dbReference type="OrthoDB" id="9791132at2"/>
<evidence type="ECO:0000259" key="18">
    <source>
        <dbReference type="SMART" id="SM00936"/>
    </source>
</evidence>
<dbReference type="InterPro" id="IPR001967">
    <property type="entry name" value="Peptidase_S11_N"/>
</dbReference>
<dbReference type="STRING" id="755172.HMPREF1863_00478"/>
<keyword evidence="10" id="KW-0573">Peptidoglycan synthesis</keyword>
<dbReference type="GO" id="GO:0009002">
    <property type="term" value="F:serine-type D-Ala-D-Ala carboxypeptidase activity"/>
    <property type="evidence" value="ECO:0007669"/>
    <property type="project" value="UniProtKB-EC"/>
</dbReference>
<keyword evidence="11" id="KW-0961">Cell wall biogenesis/degradation</keyword>
<proteinExistence type="inferred from homology"/>
<evidence type="ECO:0000256" key="13">
    <source>
        <dbReference type="PIRSR" id="PIRSR618044-1"/>
    </source>
</evidence>
<dbReference type="GO" id="GO:0006508">
    <property type="term" value="P:proteolysis"/>
    <property type="evidence" value="ECO:0007669"/>
    <property type="project" value="UniProtKB-KW"/>
</dbReference>
<protein>
    <recommendedName>
        <fullName evidence="4">serine-type D-Ala-D-Ala carboxypeptidase</fullName>
        <ecNumber evidence="4">3.4.16.4</ecNumber>
    </recommendedName>
</protein>
<dbReference type="GO" id="GO:0008360">
    <property type="term" value="P:regulation of cell shape"/>
    <property type="evidence" value="ECO:0007669"/>
    <property type="project" value="UniProtKB-KW"/>
</dbReference>
<dbReference type="UniPathway" id="UPA00219"/>
<comment type="similarity">
    <text evidence="3 15">Belongs to the peptidase S11 family.</text>
</comment>
<dbReference type="InterPro" id="IPR012338">
    <property type="entry name" value="Beta-lactam/transpept-like"/>
</dbReference>
<dbReference type="PRINTS" id="PR00725">
    <property type="entry name" value="DADACBPTASE1"/>
</dbReference>
<dbReference type="GO" id="GO:0009252">
    <property type="term" value="P:peptidoglycan biosynthetic process"/>
    <property type="evidence" value="ECO:0007669"/>
    <property type="project" value="UniProtKB-UniPathway"/>
</dbReference>
<evidence type="ECO:0000256" key="10">
    <source>
        <dbReference type="ARBA" id="ARBA00022984"/>
    </source>
</evidence>
<evidence type="ECO:0000256" key="9">
    <source>
        <dbReference type="ARBA" id="ARBA00022960"/>
    </source>
</evidence>
<comment type="function">
    <text evidence="1">Removes C-terminal D-alanyl residues from sugar-peptide cell wall precursors.</text>
</comment>
<dbReference type="InterPro" id="IPR015956">
    <property type="entry name" value="Peniciliin-bd_prot_C_sf"/>
</dbReference>
<keyword evidence="6" id="KW-0645">Protease</keyword>
<evidence type="ECO:0000256" key="4">
    <source>
        <dbReference type="ARBA" id="ARBA00012448"/>
    </source>
</evidence>
<feature type="domain" description="Peptidase S11 D-Ala-D-Ala carboxypeptidase A C-terminal" evidence="18">
    <location>
        <begin position="326"/>
        <end position="413"/>
    </location>
</feature>
<feature type="compositionally biased region" description="Basic and acidic residues" evidence="16">
    <location>
        <begin position="36"/>
        <end position="46"/>
    </location>
</feature>
<evidence type="ECO:0000256" key="2">
    <source>
        <dbReference type="ARBA" id="ARBA00004752"/>
    </source>
</evidence>
<evidence type="ECO:0000256" key="12">
    <source>
        <dbReference type="ARBA" id="ARBA00034000"/>
    </source>
</evidence>
<dbReference type="PANTHER" id="PTHR21581">
    <property type="entry name" value="D-ALANYL-D-ALANINE CARBOXYPEPTIDASE"/>
    <property type="match status" value="1"/>
</dbReference>
<evidence type="ECO:0000256" key="11">
    <source>
        <dbReference type="ARBA" id="ARBA00023316"/>
    </source>
</evidence>
<dbReference type="Gene3D" id="2.60.410.10">
    <property type="entry name" value="D-Ala-D-Ala carboxypeptidase, C-terminal domain"/>
    <property type="match status" value="1"/>
</dbReference>
<evidence type="ECO:0000256" key="16">
    <source>
        <dbReference type="SAM" id="MobiDB-lite"/>
    </source>
</evidence>
<dbReference type="SMART" id="SM00936">
    <property type="entry name" value="PBP5_C"/>
    <property type="match status" value="1"/>
</dbReference>
<evidence type="ECO:0000256" key="5">
    <source>
        <dbReference type="ARBA" id="ARBA00022645"/>
    </source>
</evidence>
<dbReference type="RefSeq" id="WP_068367000.1">
    <property type="nucleotide sequence ID" value="NZ_KQ960171.1"/>
</dbReference>
<dbReference type="Pfam" id="PF07943">
    <property type="entry name" value="PBP5_C"/>
    <property type="match status" value="1"/>
</dbReference>
<dbReference type="PATRIC" id="fig|755172.3.peg.459"/>
<feature type="active site" evidence="13">
    <location>
        <position position="163"/>
    </location>
</feature>
<evidence type="ECO:0000256" key="14">
    <source>
        <dbReference type="PIRSR" id="PIRSR618044-2"/>
    </source>
</evidence>
<feature type="binding site" evidence="14">
    <location>
        <position position="271"/>
    </location>
    <ligand>
        <name>substrate</name>
    </ligand>
</feature>
<evidence type="ECO:0000313" key="20">
    <source>
        <dbReference type="Proteomes" id="UP000070442"/>
    </source>
</evidence>
<dbReference type="Pfam" id="PF00768">
    <property type="entry name" value="Peptidase_S11"/>
    <property type="match status" value="1"/>
</dbReference>
<name>A0A134AI04_9FIRM</name>
<keyword evidence="9" id="KW-0133">Cell shape</keyword>
<dbReference type="GO" id="GO:0071555">
    <property type="term" value="P:cell wall organization"/>
    <property type="evidence" value="ECO:0007669"/>
    <property type="project" value="UniProtKB-KW"/>
</dbReference>
<comment type="caution">
    <text evidence="19">The sequence shown here is derived from an EMBL/GenBank/DDBJ whole genome shotgun (WGS) entry which is preliminary data.</text>
</comment>
<keyword evidence="20" id="KW-1185">Reference proteome</keyword>
<dbReference type="PANTHER" id="PTHR21581:SF6">
    <property type="entry name" value="TRAFFICKING PROTEIN PARTICLE COMPLEX SUBUNIT 12"/>
    <property type="match status" value="1"/>
</dbReference>
<accession>A0A134AI04</accession>
<dbReference type="Proteomes" id="UP000070442">
    <property type="component" value="Unassembled WGS sequence"/>
</dbReference>
<evidence type="ECO:0000256" key="3">
    <source>
        <dbReference type="ARBA" id="ARBA00007164"/>
    </source>
</evidence>
<feature type="active site" description="Proton acceptor" evidence="13">
    <location>
        <position position="106"/>
    </location>
</feature>
<evidence type="ECO:0000256" key="7">
    <source>
        <dbReference type="ARBA" id="ARBA00022729"/>
    </source>
</evidence>
<comment type="catalytic activity">
    <reaction evidence="12">
        <text>Preferential cleavage: (Ac)2-L-Lys-D-Ala-|-D-Ala. Also transpeptidation of peptidyl-alanyl moieties that are N-acyl substituents of D-alanine.</text>
        <dbReference type="EC" id="3.4.16.4"/>
    </reaction>
</comment>
<dbReference type="Gene3D" id="3.40.710.10">
    <property type="entry name" value="DD-peptidase/beta-lactamase superfamily"/>
    <property type="match status" value="1"/>
</dbReference>
<dbReference type="SUPFAM" id="SSF69189">
    <property type="entry name" value="Penicillin-binding protein associated domain"/>
    <property type="match status" value="1"/>
</dbReference>
<gene>
    <name evidence="19" type="ORF">HMPREF1863_00478</name>
</gene>
<keyword evidence="5 19" id="KW-0121">Carboxypeptidase</keyword>
<feature type="active site" description="Acyl-ester intermediate" evidence="13">
    <location>
        <position position="103"/>
    </location>
</feature>
<keyword evidence="7 17" id="KW-0732">Signal</keyword>
<reference evidence="20" key="1">
    <citation type="submission" date="2016-01" db="EMBL/GenBank/DDBJ databases">
        <authorList>
            <person name="Mitreva M."/>
            <person name="Pepin K.H."/>
            <person name="Mihindukulasuriya K.A."/>
            <person name="Fulton R."/>
            <person name="Fronick C."/>
            <person name="O'Laughlin M."/>
            <person name="Miner T."/>
            <person name="Herter B."/>
            <person name="Rosa B.A."/>
            <person name="Cordes M."/>
            <person name="Tomlinson C."/>
            <person name="Wollam A."/>
            <person name="Palsikar V.B."/>
            <person name="Mardis E.R."/>
            <person name="Wilson R.K."/>
        </authorList>
    </citation>
    <scope>NUCLEOTIDE SEQUENCE [LARGE SCALE GENOMIC DNA]</scope>
    <source>
        <strain evidence="20">DNF00729</strain>
    </source>
</reference>
<dbReference type="AlphaFoldDB" id="A0A134AI04"/>
<dbReference type="InterPro" id="IPR018044">
    <property type="entry name" value="Peptidase_S11"/>
</dbReference>
<evidence type="ECO:0000256" key="1">
    <source>
        <dbReference type="ARBA" id="ARBA00003217"/>
    </source>
</evidence>
<feature type="signal peptide" evidence="17">
    <location>
        <begin position="1"/>
        <end position="26"/>
    </location>
</feature>
<dbReference type="SUPFAM" id="SSF56601">
    <property type="entry name" value="beta-lactamase/transpeptidase-like"/>
    <property type="match status" value="1"/>
</dbReference>
<dbReference type="EC" id="3.4.16.4" evidence="4"/>
<comment type="pathway">
    <text evidence="2">Cell wall biogenesis; peptidoglycan biosynthesis.</text>
</comment>
<sequence>MKLLKRSIALLMASLLLMGAAPPAPNGEGENAPPPKVEEPRDQKEKIHTAKGVLPMTATEKKAFDEAMAKPEAALLKSYVLGDYETGKIYAEHNADEVVGLASTSKLMAMYCILDAVDKGEISMKDQVTIGHEAASMNGSTYKTKEGEVYTVEELIHAGMIVSGNDAMISLAIHIAGSQEAFVARMNEKAKELGLTHAHFTNCHGLTDYGKNDYNQATAREMFELSRKLLKDFPYILKVTSREKIDEPQRQYLAYSTNPLLGILAPIDGLKTGYTGIAGRCFIATGAQAGQGHTRYTRFIGVYMGAENDMDRYAAALKLSKRALEYRSVYLCKKDEEVGTLKLKDASPNQSPVYAGKDLLYLKRDGDDIKRYVDFYDITAPHSKKEPVGRVRYVLKGKEIGRADVFVKEDIKHPNPILKYKDLMADIFRTMESAA</sequence>
<feature type="region of interest" description="Disordered" evidence="16">
    <location>
        <begin position="22"/>
        <end position="46"/>
    </location>
</feature>
<evidence type="ECO:0000256" key="15">
    <source>
        <dbReference type="RuleBase" id="RU004016"/>
    </source>
</evidence>
<evidence type="ECO:0000313" key="19">
    <source>
        <dbReference type="EMBL" id="KXB67294.1"/>
    </source>
</evidence>
<keyword evidence="8" id="KW-0378">Hydrolase</keyword>
<evidence type="ECO:0000256" key="17">
    <source>
        <dbReference type="SAM" id="SignalP"/>
    </source>
</evidence>
<dbReference type="InterPro" id="IPR037167">
    <property type="entry name" value="Peptidase_S11_C_sf"/>
</dbReference>
<dbReference type="InterPro" id="IPR012907">
    <property type="entry name" value="Peptidase_S11_C"/>
</dbReference>
<organism evidence="19 20">
    <name type="scientific">Aedoeadaptatus coxii</name>
    <dbReference type="NCBI Taxonomy" id="755172"/>
    <lineage>
        <taxon>Bacteria</taxon>
        <taxon>Bacillati</taxon>
        <taxon>Bacillota</taxon>
        <taxon>Tissierellia</taxon>
        <taxon>Tissierellales</taxon>
        <taxon>Peptoniphilaceae</taxon>
        <taxon>Aedoeadaptatus</taxon>
    </lineage>
</organism>
<evidence type="ECO:0000256" key="6">
    <source>
        <dbReference type="ARBA" id="ARBA00022670"/>
    </source>
</evidence>
<dbReference type="EMBL" id="LSDG01000019">
    <property type="protein sequence ID" value="KXB67294.1"/>
    <property type="molecule type" value="Genomic_DNA"/>
</dbReference>
<feature type="chain" id="PRO_5007461675" description="serine-type D-Ala-D-Ala carboxypeptidase" evidence="17">
    <location>
        <begin position="27"/>
        <end position="435"/>
    </location>
</feature>
<evidence type="ECO:0000256" key="8">
    <source>
        <dbReference type="ARBA" id="ARBA00022801"/>
    </source>
</evidence>